<protein>
    <submittedName>
        <fullName evidence="1">Uncharacterized protein</fullName>
    </submittedName>
</protein>
<reference evidence="1 2" key="1">
    <citation type="submission" date="2014-04" db="EMBL/GenBank/DDBJ databases">
        <authorList>
            <consortium name="DOE Joint Genome Institute"/>
            <person name="Kuo A."/>
            <person name="Kohler A."/>
            <person name="Jargeat P."/>
            <person name="Nagy L.G."/>
            <person name="Floudas D."/>
            <person name="Copeland A."/>
            <person name="Barry K.W."/>
            <person name="Cichocki N."/>
            <person name="Veneault-Fourrey C."/>
            <person name="LaButti K."/>
            <person name="Lindquist E.A."/>
            <person name="Lipzen A."/>
            <person name="Lundell T."/>
            <person name="Morin E."/>
            <person name="Murat C."/>
            <person name="Sun H."/>
            <person name="Tunlid A."/>
            <person name="Henrissat B."/>
            <person name="Grigoriev I.V."/>
            <person name="Hibbett D.S."/>
            <person name="Martin F."/>
            <person name="Nordberg H.P."/>
            <person name="Cantor M.N."/>
            <person name="Hua S.X."/>
        </authorList>
    </citation>
    <scope>NUCLEOTIDE SEQUENCE [LARGE SCALE GENOMIC DNA]</scope>
    <source>
        <strain evidence="1 2">Ve08.2h10</strain>
    </source>
</reference>
<organism evidence="1 2">
    <name type="scientific">Paxillus rubicundulus Ve08.2h10</name>
    <dbReference type="NCBI Taxonomy" id="930991"/>
    <lineage>
        <taxon>Eukaryota</taxon>
        <taxon>Fungi</taxon>
        <taxon>Dikarya</taxon>
        <taxon>Basidiomycota</taxon>
        <taxon>Agaricomycotina</taxon>
        <taxon>Agaricomycetes</taxon>
        <taxon>Agaricomycetidae</taxon>
        <taxon>Boletales</taxon>
        <taxon>Paxilineae</taxon>
        <taxon>Paxillaceae</taxon>
        <taxon>Paxillus</taxon>
    </lineage>
</organism>
<accession>A0A0D0E0T1</accession>
<dbReference type="HOGENOM" id="CLU_3050998_0_0_1"/>
<sequence length="54" mass="6077">MFTLNLKLWSGLTVAPGPCLRPLTKLLWSLWLTGDRFQGTIPRNPIPNLSNQSL</sequence>
<gene>
    <name evidence="1" type="ORF">PAXRUDRAFT_828866</name>
</gene>
<evidence type="ECO:0000313" key="1">
    <source>
        <dbReference type="EMBL" id="KIK93544.1"/>
    </source>
</evidence>
<evidence type="ECO:0000313" key="2">
    <source>
        <dbReference type="Proteomes" id="UP000054538"/>
    </source>
</evidence>
<name>A0A0D0E0T1_9AGAM</name>
<dbReference type="InParanoid" id="A0A0D0E0T1"/>
<dbReference type="EMBL" id="KN825176">
    <property type="protein sequence ID" value="KIK93544.1"/>
    <property type="molecule type" value="Genomic_DNA"/>
</dbReference>
<dbReference type="AlphaFoldDB" id="A0A0D0E0T1"/>
<keyword evidence="2" id="KW-1185">Reference proteome</keyword>
<dbReference type="Proteomes" id="UP000054538">
    <property type="component" value="Unassembled WGS sequence"/>
</dbReference>
<proteinExistence type="predicted"/>
<reference evidence="2" key="2">
    <citation type="submission" date="2015-01" db="EMBL/GenBank/DDBJ databases">
        <title>Evolutionary Origins and Diversification of the Mycorrhizal Mutualists.</title>
        <authorList>
            <consortium name="DOE Joint Genome Institute"/>
            <consortium name="Mycorrhizal Genomics Consortium"/>
            <person name="Kohler A."/>
            <person name="Kuo A."/>
            <person name="Nagy L.G."/>
            <person name="Floudas D."/>
            <person name="Copeland A."/>
            <person name="Barry K.W."/>
            <person name="Cichocki N."/>
            <person name="Veneault-Fourrey C."/>
            <person name="LaButti K."/>
            <person name="Lindquist E.A."/>
            <person name="Lipzen A."/>
            <person name="Lundell T."/>
            <person name="Morin E."/>
            <person name="Murat C."/>
            <person name="Riley R."/>
            <person name="Ohm R."/>
            <person name="Sun H."/>
            <person name="Tunlid A."/>
            <person name="Henrissat B."/>
            <person name="Grigoriev I.V."/>
            <person name="Hibbett D.S."/>
            <person name="Martin F."/>
        </authorList>
    </citation>
    <scope>NUCLEOTIDE SEQUENCE [LARGE SCALE GENOMIC DNA]</scope>
    <source>
        <strain evidence="2">Ve08.2h10</strain>
    </source>
</reference>